<dbReference type="Pfam" id="PF00015">
    <property type="entry name" value="MCPsignal"/>
    <property type="match status" value="1"/>
</dbReference>
<dbReference type="Gene3D" id="1.20.120.1530">
    <property type="match status" value="2"/>
</dbReference>
<keyword evidence="6" id="KW-1133">Transmembrane helix</keyword>
<dbReference type="FunFam" id="1.10.287.950:FF:000001">
    <property type="entry name" value="Methyl-accepting chemotaxis sensory transducer"/>
    <property type="match status" value="1"/>
</dbReference>
<dbReference type="SUPFAM" id="SSF58104">
    <property type="entry name" value="Methyl-accepting chemotaxis protein (MCP) signaling domain"/>
    <property type="match status" value="1"/>
</dbReference>
<dbReference type="InterPro" id="IPR003660">
    <property type="entry name" value="HAMP_dom"/>
</dbReference>
<dbReference type="PRINTS" id="PR00260">
    <property type="entry name" value="CHEMTRNSDUCR"/>
</dbReference>
<evidence type="ECO:0000256" key="2">
    <source>
        <dbReference type="ARBA" id="ARBA00022481"/>
    </source>
</evidence>
<dbReference type="Pfam" id="PF18947">
    <property type="entry name" value="HAMP_2"/>
    <property type="match status" value="1"/>
</dbReference>
<dbReference type="Gene3D" id="1.10.287.950">
    <property type="entry name" value="Methyl-accepting chemotaxis protein"/>
    <property type="match status" value="1"/>
</dbReference>
<dbReference type="InterPro" id="IPR029150">
    <property type="entry name" value="dCache_3"/>
</dbReference>
<dbReference type="SMART" id="SM00283">
    <property type="entry name" value="MA"/>
    <property type="match status" value="1"/>
</dbReference>
<organism evidence="9 10">
    <name type="scientific">Thiosulfativibrio zosterae</name>
    <dbReference type="NCBI Taxonomy" id="2675053"/>
    <lineage>
        <taxon>Bacteria</taxon>
        <taxon>Pseudomonadati</taxon>
        <taxon>Pseudomonadota</taxon>
        <taxon>Gammaproteobacteria</taxon>
        <taxon>Thiotrichales</taxon>
        <taxon>Piscirickettsiaceae</taxon>
        <taxon>Thiosulfativibrio</taxon>
    </lineage>
</organism>
<dbReference type="GO" id="GO:0004888">
    <property type="term" value="F:transmembrane signaling receptor activity"/>
    <property type="evidence" value="ECO:0007669"/>
    <property type="project" value="InterPro"/>
</dbReference>
<dbReference type="PANTHER" id="PTHR43531:SF14">
    <property type="entry name" value="METHYL-ACCEPTING CHEMOTAXIS PROTEIN I-RELATED"/>
    <property type="match status" value="1"/>
</dbReference>
<dbReference type="SMART" id="SM00304">
    <property type="entry name" value="HAMP"/>
    <property type="match status" value="2"/>
</dbReference>
<dbReference type="CDD" id="cd06225">
    <property type="entry name" value="HAMP"/>
    <property type="match status" value="1"/>
</dbReference>
<dbReference type="InterPro" id="IPR051310">
    <property type="entry name" value="MCP_chemotaxis"/>
</dbReference>
<feature type="transmembrane region" description="Helical" evidence="6">
    <location>
        <begin position="12"/>
        <end position="31"/>
    </location>
</feature>
<keyword evidence="2" id="KW-0488">Methylation</keyword>
<dbReference type="PANTHER" id="PTHR43531">
    <property type="entry name" value="PROTEIN ICFG"/>
    <property type="match status" value="1"/>
</dbReference>
<feature type="domain" description="HAMP" evidence="8">
    <location>
        <begin position="341"/>
        <end position="393"/>
    </location>
</feature>
<comment type="subcellular location">
    <subcellularLocation>
        <location evidence="1">Membrane</location>
    </subcellularLocation>
</comment>
<name>A0A6F8PP81_9GAMM</name>
<dbReference type="Proteomes" id="UP000501466">
    <property type="component" value="Chromosome"/>
</dbReference>
<proteinExistence type="inferred from homology"/>
<evidence type="ECO:0000256" key="4">
    <source>
        <dbReference type="ARBA" id="ARBA00029447"/>
    </source>
</evidence>
<comment type="similarity">
    <text evidence="4">Belongs to the methyl-accepting chemotaxis (MCP) protein family.</text>
</comment>
<dbReference type="PROSITE" id="PS50885">
    <property type="entry name" value="HAMP"/>
    <property type="match status" value="2"/>
</dbReference>
<evidence type="ECO:0000313" key="9">
    <source>
        <dbReference type="EMBL" id="BBP43800.1"/>
    </source>
</evidence>
<dbReference type="KEGG" id="tzo:THMIRHAT_15460"/>
<evidence type="ECO:0008006" key="11">
    <source>
        <dbReference type="Google" id="ProtNLM"/>
    </source>
</evidence>
<dbReference type="InterPro" id="IPR004090">
    <property type="entry name" value="Chemotax_Me-accpt_rcpt"/>
</dbReference>
<dbReference type="GO" id="GO:0006935">
    <property type="term" value="P:chemotaxis"/>
    <property type="evidence" value="ECO:0007669"/>
    <property type="project" value="InterPro"/>
</dbReference>
<reference evidence="10" key="1">
    <citation type="submission" date="2019-11" db="EMBL/GenBank/DDBJ databases">
        <title>Isolation and characterization of two novel species in the genus Thiomicrorhabdus.</title>
        <authorList>
            <person name="Mochizuki J."/>
            <person name="Kojima H."/>
            <person name="Fukui M."/>
        </authorList>
    </citation>
    <scope>NUCLEOTIDE SEQUENCE [LARGE SCALE GENOMIC DNA]</scope>
    <source>
        <strain evidence="10">AkT22</strain>
    </source>
</reference>
<dbReference type="GO" id="GO:0005886">
    <property type="term" value="C:plasma membrane"/>
    <property type="evidence" value="ECO:0007669"/>
    <property type="project" value="TreeGrafter"/>
</dbReference>
<protein>
    <recommendedName>
        <fullName evidence="11">Methyl-accepting chemotaxis protein</fullName>
    </recommendedName>
</protein>
<evidence type="ECO:0000256" key="5">
    <source>
        <dbReference type="PROSITE-ProRule" id="PRU00284"/>
    </source>
</evidence>
<feature type="domain" description="Methyl-accepting transducer" evidence="7">
    <location>
        <begin position="530"/>
        <end position="759"/>
    </location>
</feature>
<evidence type="ECO:0000256" key="3">
    <source>
        <dbReference type="ARBA" id="ARBA00023224"/>
    </source>
</evidence>
<sequence>MKQTSLKRRLEVFTVLVVLMTVGIFGAVFMVNQYQAQQQLKTSLSEKQKVVTQLMVGEAVAEMERSIFSFTRDEKLLSAIKAGDLKGIAAKANTVANLLEATGVISNLRILDGNNQILFTRQESESGVYPLKLAEQARNQMMLKNGIEKVGNAIPEIHFVFPIAPKGQLIAVIDLALSLDAIIGNEARVSGNELFLFDTQKSLITGSKDELTAPLNGLGLDVSEFLLTDLDFQNNVYHVVSQPLSDFEGKPIAHLVSLTNGTELKNAEKTAFNVGMLLVIIWLLIAYFAVKFLLSKAFKPLDEMLGMVETIQKTGQLNNRISVATNDEIGRAACANNNLIGMVENALKEVNQVMQAVAGGDFTKRIQGQYVGAFEDLKTSTNKSISSVDHTMRELNSVVRALEAGDLTVRMNEKVPGEIRLSVDKTMTSMQEVMEDVNRVLTAMEKGDFTQQVQVQSQGEFGKLSSRINVRVQQTGKALEEISVVIAGLAEGDFTRQVSAQYEGKFGEVVKLLMQSSQNLSNLIAQTRQGVVNLVDNVNQIHHGSQDLNDRTQRQAASLEETTATMQAITQAVAQTSDNARSANQLAASARSQADKGAVIMRSTIDSMSNIKTASHKIEEIISLIDSIAFQTNLLALNAAVEAARAGEHGRGFAVVAGEVRNLAGKSSDAARDIKSLIENAVQAVDEGTQRAEDSDAALQGIIESIRKVGDIVSEITAASNEQSTSINQIGMAISEIDQVTQQNAALVEETSAAAETMRDEADALTGLVSQFKVK</sequence>
<feature type="transmembrane region" description="Helical" evidence="6">
    <location>
        <begin position="274"/>
        <end position="294"/>
    </location>
</feature>
<feature type="domain" description="HAMP" evidence="8">
    <location>
        <begin position="428"/>
        <end position="480"/>
    </location>
</feature>
<keyword evidence="6" id="KW-0812">Transmembrane</keyword>
<evidence type="ECO:0000259" key="8">
    <source>
        <dbReference type="PROSITE" id="PS50885"/>
    </source>
</evidence>
<keyword evidence="6" id="KW-0472">Membrane</keyword>
<accession>A0A6F8PP81</accession>
<evidence type="ECO:0000256" key="1">
    <source>
        <dbReference type="ARBA" id="ARBA00004370"/>
    </source>
</evidence>
<gene>
    <name evidence="9" type="ORF">THMIRHAT_15460</name>
</gene>
<dbReference type="InterPro" id="IPR004089">
    <property type="entry name" value="MCPsignal_dom"/>
</dbReference>
<evidence type="ECO:0000259" key="7">
    <source>
        <dbReference type="PROSITE" id="PS50111"/>
    </source>
</evidence>
<dbReference type="CDD" id="cd11386">
    <property type="entry name" value="MCP_signal"/>
    <property type="match status" value="1"/>
</dbReference>
<dbReference type="AlphaFoldDB" id="A0A6F8PP81"/>
<evidence type="ECO:0000313" key="10">
    <source>
        <dbReference type="Proteomes" id="UP000501466"/>
    </source>
</evidence>
<dbReference type="RefSeq" id="WP_173291572.1">
    <property type="nucleotide sequence ID" value="NZ_AP021888.1"/>
</dbReference>
<dbReference type="PROSITE" id="PS50111">
    <property type="entry name" value="CHEMOTAXIS_TRANSDUC_2"/>
    <property type="match status" value="1"/>
</dbReference>
<keyword evidence="3 5" id="KW-0807">Transducer</keyword>
<dbReference type="Pfam" id="PF14827">
    <property type="entry name" value="dCache_3"/>
    <property type="match status" value="1"/>
</dbReference>
<keyword evidence="10" id="KW-1185">Reference proteome</keyword>
<dbReference type="EMBL" id="AP021888">
    <property type="protein sequence ID" value="BBP43800.1"/>
    <property type="molecule type" value="Genomic_DNA"/>
</dbReference>
<dbReference type="GO" id="GO:0007165">
    <property type="term" value="P:signal transduction"/>
    <property type="evidence" value="ECO:0007669"/>
    <property type="project" value="UniProtKB-KW"/>
</dbReference>
<evidence type="ECO:0000256" key="6">
    <source>
        <dbReference type="SAM" id="Phobius"/>
    </source>
</evidence>